<dbReference type="PANTHER" id="PTHR27005">
    <property type="entry name" value="WALL-ASSOCIATED RECEPTOR KINASE-LIKE 21"/>
    <property type="match status" value="1"/>
</dbReference>
<dbReference type="Gene3D" id="2.10.25.10">
    <property type="entry name" value="Laminin"/>
    <property type="match status" value="2"/>
</dbReference>
<dbReference type="Pfam" id="PF07645">
    <property type="entry name" value="EGF_CA"/>
    <property type="match status" value="1"/>
</dbReference>
<dbReference type="GO" id="GO:0007166">
    <property type="term" value="P:cell surface receptor signaling pathway"/>
    <property type="evidence" value="ECO:0007669"/>
    <property type="project" value="InterPro"/>
</dbReference>
<accession>A0AAW2M718</accession>
<feature type="domain" description="EGF-like" evidence="17">
    <location>
        <begin position="291"/>
        <end position="327"/>
    </location>
</feature>
<dbReference type="Gene3D" id="1.10.510.10">
    <property type="entry name" value="Transferase(Phosphotransferase) domain 1"/>
    <property type="match status" value="1"/>
</dbReference>
<proteinExistence type="predicted"/>
<keyword evidence="3 14" id="KW-0245">EGF-like domain</keyword>
<dbReference type="InterPro" id="IPR008271">
    <property type="entry name" value="Ser/Thr_kinase_AS"/>
</dbReference>
<reference evidence="18" key="2">
    <citation type="journal article" date="2024" name="Plant">
        <title>Genomic evolution and insights into agronomic trait innovations of Sesamum species.</title>
        <authorList>
            <person name="Miao H."/>
            <person name="Wang L."/>
            <person name="Qu L."/>
            <person name="Liu H."/>
            <person name="Sun Y."/>
            <person name="Le M."/>
            <person name="Wang Q."/>
            <person name="Wei S."/>
            <person name="Zheng Y."/>
            <person name="Lin W."/>
            <person name="Duan Y."/>
            <person name="Cao H."/>
            <person name="Xiong S."/>
            <person name="Wang X."/>
            <person name="Wei L."/>
            <person name="Li C."/>
            <person name="Ma Q."/>
            <person name="Ju M."/>
            <person name="Zhao R."/>
            <person name="Li G."/>
            <person name="Mu C."/>
            <person name="Tian Q."/>
            <person name="Mei H."/>
            <person name="Zhang T."/>
            <person name="Gao T."/>
            <person name="Zhang H."/>
        </authorList>
    </citation>
    <scope>NUCLEOTIDE SEQUENCE</scope>
    <source>
        <strain evidence="18">G02</strain>
    </source>
</reference>
<dbReference type="FunFam" id="2.10.25.10:FF:000038">
    <property type="entry name" value="Fibrillin 2"/>
    <property type="match status" value="1"/>
</dbReference>
<feature type="domain" description="Protein kinase" evidence="16">
    <location>
        <begin position="314"/>
        <end position="602"/>
    </location>
</feature>
<dbReference type="GO" id="GO:0005886">
    <property type="term" value="C:plasma membrane"/>
    <property type="evidence" value="ECO:0007669"/>
    <property type="project" value="TreeGrafter"/>
</dbReference>
<dbReference type="Pfam" id="PF13947">
    <property type="entry name" value="GUB_WAK_bind"/>
    <property type="match status" value="1"/>
</dbReference>
<organism evidence="18">
    <name type="scientific">Sesamum radiatum</name>
    <name type="common">Black benniseed</name>
    <dbReference type="NCBI Taxonomy" id="300843"/>
    <lineage>
        <taxon>Eukaryota</taxon>
        <taxon>Viridiplantae</taxon>
        <taxon>Streptophyta</taxon>
        <taxon>Embryophyta</taxon>
        <taxon>Tracheophyta</taxon>
        <taxon>Spermatophyta</taxon>
        <taxon>Magnoliopsida</taxon>
        <taxon>eudicotyledons</taxon>
        <taxon>Gunneridae</taxon>
        <taxon>Pentapetalae</taxon>
        <taxon>asterids</taxon>
        <taxon>lamiids</taxon>
        <taxon>Lamiales</taxon>
        <taxon>Pedaliaceae</taxon>
        <taxon>Sesamum</taxon>
    </lineage>
</organism>
<dbReference type="CDD" id="cd14066">
    <property type="entry name" value="STKc_IRAK"/>
    <property type="match status" value="1"/>
</dbReference>
<dbReference type="FunFam" id="3.30.200.20:FF:001332">
    <property type="entry name" value="Wall-associated receptor kinase-like 10"/>
    <property type="match status" value="1"/>
</dbReference>
<keyword evidence="11" id="KW-0325">Glycoprotein</keyword>
<dbReference type="Pfam" id="PF00069">
    <property type="entry name" value="Pkinase"/>
    <property type="match status" value="1"/>
</dbReference>
<keyword evidence="4" id="KW-0808">Transferase</keyword>
<feature type="chain" id="PRO_5043452854" evidence="15">
    <location>
        <begin position="21"/>
        <end position="653"/>
    </location>
</feature>
<dbReference type="InterPro" id="IPR000742">
    <property type="entry name" value="EGF"/>
</dbReference>
<evidence type="ECO:0000256" key="2">
    <source>
        <dbReference type="ARBA" id="ARBA00022527"/>
    </source>
</evidence>
<comment type="caution">
    <text evidence="18">The sequence shown here is derived from an EMBL/GenBank/DDBJ whole genome shotgun (WGS) entry which is preliminary data.</text>
</comment>
<dbReference type="InterPro" id="IPR049883">
    <property type="entry name" value="NOTCH1_EGF-like"/>
</dbReference>
<evidence type="ECO:0000313" key="18">
    <source>
        <dbReference type="EMBL" id="KAL0326350.1"/>
    </source>
</evidence>
<dbReference type="InterPro" id="IPR001881">
    <property type="entry name" value="EGF-like_Ca-bd_dom"/>
</dbReference>
<comment type="caution">
    <text evidence="14">Lacks conserved residue(s) required for the propagation of feature annotation.</text>
</comment>
<dbReference type="SUPFAM" id="SSF56112">
    <property type="entry name" value="Protein kinase-like (PK-like)"/>
    <property type="match status" value="1"/>
</dbReference>
<evidence type="ECO:0000256" key="10">
    <source>
        <dbReference type="ARBA" id="ARBA00023157"/>
    </source>
</evidence>
<sequence>MLIFKILMIMMISSLPPTLSVSNYPVAKPNCTDRCGDVSIPFPFGTTPDCYGNYSFFVTCNQTIHPGPKLFLQDTKIEITDISLDGQLTVLQYIARDCYAPNGTGYGNDPSISFADFTVNNTANKFTIAGCDAYAYVSGLRLDGTEYDTGCMALCKREQDLVDGSCNGVGCCQLADIPKDIWDVQIEMKRFVNYTNFSGFGGCNYAFLAKESAFNFSRQSVVNLKNVTELPMVADWAIGNMTCEEARKNSSDYACKSSNSKCYEPNNGSGYRCSCLEGYQGNPYLVQGCQDINECELGKCPHDCRNTNGNYTCLCPKGYHGDGENCSPGESLILKLVADNSIVAIKKSKNVDPNQVEQFINEVIVLSQVNHRNVVRLLGCCLETEVPLLVYEFISNGTLASHIHNQARARFLSWDIRLKIAAEAAGVLSYLHSAAATPIIHRDVKSDNILLDHSFTAKVSDFGASRLVPLDHTQLSTVVQGTLGYLDPEYMQTNQLTEKSDVYSFGVVLLELLTGRRAIIFDKPEDEKNLAYFFLSVLKQERLFQVLDDNILGDDQSIREQIIEVARLAQGCLNVKGEERPSMKEVAMELEGLRHGGKHSWAQTDQCKAEEMESLLGVGGGYDGISIDGYGDSTSVGFDSLRSHVDLPMSGGR</sequence>
<evidence type="ECO:0000256" key="6">
    <source>
        <dbReference type="ARBA" id="ARBA00022737"/>
    </source>
</evidence>
<dbReference type="PROSITE" id="PS00010">
    <property type="entry name" value="ASX_HYDROXYL"/>
    <property type="match status" value="1"/>
</dbReference>
<dbReference type="GO" id="GO:0005524">
    <property type="term" value="F:ATP binding"/>
    <property type="evidence" value="ECO:0007669"/>
    <property type="project" value="UniProtKB-KW"/>
</dbReference>
<dbReference type="PROSITE" id="PS01187">
    <property type="entry name" value="EGF_CA"/>
    <property type="match status" value="1"/>
</dbReference>
<gene>
    <name evidence="18" type="ORF">Sradi_5204300</name>
</gene>
<evidence type="ECO:0000256" key="7">
    <source>
        <dbReference type="ARBA" id="ARBA00022741"/>
    </source>
</evidence>
<evidence type="ECO:0000256" key="15">
    <source>
        <dbReference type="SAM" id="SignalP"/>
    </source>
</evidence>
<dbReference type="InterPro" id="IPR018097">
    <property type="entry name" value="EGF_Ca-bd_CS"/>
</dbReference>
<keyword evidence="2" id="KW-0723">Serine/threonine-protein kinase</keyword>
<dbReference type="InterPro" id="IPR011009">
    <property type="entry name" value="Kinase-like_dom_sf"/>
</dbReference>
<comment type="subcellular location">
    <subcellularLocation>
        <location evidence="1">Membrane</location>
        <topology evidence="1">Single-pass type I membrane protein</topology>
    </subcellularLocation>
</comment>
<evidence type="ECO:0000256" key="13">
    <source>
        <dbReference type="ARBA" id="ARBA00047951"/>
    </source>
</evidence>
<dbReference type="GO" id="GO:0005509">
    <property type="term" value="F:calcium ion binding"/>
    <property type="evidence" value="ECO:0007669"/>
    <property type="project" value="InterPro"/>
</dbReference>
<comment type="catalytic activity">
    <reaction evidence="12">
        <text>L-seryl-[protein] + ATP = O-phospho-L-seryl-[protein] + ADP + H(+)</text>
        <dbReference type="Rhea" id="RHEA:17989"/>
        <dbReference type="Rhea" id="RHEA-COMP:9863"/>
        <dbReference type="Rhea" id="RHEA-COMP:11604"/>
        <dbReference type="ChEBI" id="CHEBI:15378"/>
        <dbReference type="ChEBI" id="CHEBI:29999"/>
        <dbReference type="ChEBI" id="CHEBI:30616"/>
        <dbReference type="ChEBI" id="CHEBI:83421"/>
        <dbReference type="ChEBI" id="CHEBI:456216"/>
    </reaction>
</comment>
<dbReference type="CDD" id="cd00054">
    <property type="entry name" value="EGF_CA"/>
    <property type="match status" value="1"/>
</dbReference>
<dbReference type="InterPro" id="IPR000152">
    <property type="entry name" value="EGF-type_Asp/Asn_hydroxyl_site"/>
</dbReference>
<dbReference type="SMART" id="SM00220">
    <property type="entry name" value="S_TKc"/>
    <property type="match status" value="1"/>
</dbReference>
<keyword evidence="7" id="KW-0547">Nucleotide-binding</keyword>
<evidence type="ECO:0000256" key="3">
    <source>
        <dbReference type="ARBA" id="ARBA00022536"/>
    </source>
</evidence>
<keyword evidence="10" id="KW-1015">Disulfide bond</keyword>
<keyword evidence="6" id="KW-0677">Repeat</keyword>
<dbReference type="SMART" id="SM00181">
    <property type="entry name" value="EGF"/>
    <property type="match status" value="2"/>
</dbReference>
<evidence type="ECO:0000256" key="14">
    <source>
        <dbReference type="PROSITE-ProRule" id="PRU00076"/>
    </source>
</evidence>
<evidence type="ECO:0000256" key="8">
    <source>
        <dbReference type="ARBA" id="ARBA00022777"/>
    </source>
</evidence>
<feature type="signal peptide" evidence="15">
    <location>
        <begin position="1"/>
        <end position="20"/>
    </location>
</feature>
<keyword evidence="9" id="KW-0067">ATP-binding</keyword>
<evidence type="ECO:0000259" key="17">
    <source>
        <dbReference type="PROSITE" id="PS50026"/>
    </source>
</evidence>
<dbReference type="SUPFAM" id="SSF57196">
    <property type="entry name" value="EGF/Laminin"/>
    <property type="match status" value="1"/>
</dbReference>
<dbReference type="InterPro" id="IPR025287">
    <property type="entry name" value="WAK_GUB"/>
</dbReference>
<evidence type="ECO:0000256" key="5">
    <source>
        <dbReference type="ARBA" id="ARBA00022729"/>
    </source>
</evidence>
<evidence type="ECO:0000256" key="1">
    <source>
        <dbReference type="ARBA" id="ARBA00004479"/>
    </source>
</evidence>
<dbReference type="InterPro" id="IPR045274">
    <property type="entry name" value="WAK-like"/>
</dbReference>
<evidence type="ECO:0000256" key="9">
    <source>
        <dbReference type="ARBA" id="ARBA00022840"/>
    </source>
</evidence>
<keyword evidence="18" id="KW-0675">Receptor</keyword>
<dbReference type="EMBL" id="JACGWJ010000023">
    <property type="protein sequence ID" value="KAL0326350.1"/>
    <property type="molecule type" value="Genomic_DNA"/>
</dbReference>
<protein>
    <submittedName>
        <fullName evidence="18">Wall-associated receptor kinase</fullName>
    </submittedName>
</protein>
<dbReference type="PANTHER" id="PTHR27005:SF468">
    <property type="entry name" value="OS01G0310500 PROTEIN"/>
    <property type="match status" value="1"/>
</dbReference>
<dbReference type="AlphaFoldDB" id="A0AAW2M718"/>
<dbReference type="PROSITE" id="PS50026">
    <property type="entry name" value="EGF_3"/>
    <property type="match status" value="1"/>
</dbReference>
<keyword evidence="5 15" id="KW-0732">Signal</keyword>
<dbReference type="PROSITE" id="PS01186">
    <property type="entry name" value="EGF_2"/>
    <property type="match status" value="1"/>
</dbReference>
<evidence type="ECO:0000256" key="12">
    <source>
        <dbReference type="ARBA" id="ARBA00047558"/>
    </source>
</evidence>
<dbReference type="SMART" id="SM00179">
    <property type="entry name" value="EGF_CA"/>
    <property type="match status" value="1"/>
</dbReference>
<dbReference type="InterPro" id="IPR000719">
    <property type="entry name" value="Prot_kinase_dom"/>
</dbReference>
<dbReference type="FunFam" id="2.10.25.10:FF:000628">
    <property type="entry name" value="Wall-associated receptor kinase 2"/>
    <property type="match status" value="1"/>
</dbReference>
<reference evidence="18" key="1">
    <citation type="submission" date="2020-06" db="EMBL/GenBank/DDBJ databases">
        <authorList>
            <person name="Li T."/>
            <person name="Hu X."/>
            <person name="Zhang T."/>
            <person name="Song X."/>
            <person name="Zhang H."/>
            <person name="Dai N."/>
            <person name="Sheng W."/>
            <person name="Hou X."/>
            <person name="Wei L."/>
        </authorList>
    </citation>
    <scope>NUCLEOTIDE SEQUENCE</scope>
    <source>
        <strain evidence="18">G02</strain>
        <tissue evidence="18">Leaf</tissue>
    </source>
</reference>
<keyword evidence="8 18" id="KW-0418">Kinase</keyword>
<dbReference type="GO" id="GO:0030247">
    <property type="term" value="F:polysaccharide binding"/>
    <property type="evidence" value="ECO:0007669"/>
    <property type="project" value="InterPro"/>
</dbReference>
<comment type="catalytic activity">
    <reaction evidence="13">
        <text>L-threonyl-[protein] + ATP = O-phospho-L-threonyl-[protein] + ADP + H(+)</text>
        <dbReference type="Rhea" id="RHEA:46608"/>
        <dbReference type="Rhea" id="RHEA-COMP:11060"/>
        <dbReference type="Rhea" id="RHEA-COMP:11605"/>
        <dbReference type="ChEBI" id="CHEBI:15378"/>
        <dbReference type="ChEBI" id="CHEBI:30013"/>
        <dbReference type="ChEBI" id="CHEBI:30616"/>
        <dbReference type="ChEBI" id="CHEBI:61977"/>
        <dbReference type="ChEBI" id="CHEBI:456216"/>
    </reaction>
</comment>
<dbReference type="Gene3D" id="3.30.200.20">
    <property type="entry name" value="Phosphorylase Kinase, domain 1"/>
    <property type="match status" value="1"/>
</dbReference>
<dbReference type="PROSITE" id="PS50011">
    <property type="entry name" value="PROTEIN_KINASE_DOM"/>
    <property type="match status" value="1"/>
</dbReference>
<evidence type="ECO:0000259" key="16">
    <source>
        <dbReference type="PROSITE" id="PS50011"/>
    </source>
</evidence>
<dbReference type="FunFam" id="1.10.510.10:FF:000084">
    <property type="entry name" value="Wall-associated receptor kinase 2"/>
    <property type="match status" value="1"/>
</dbReference>
<evidence type="ECO:0000256" key="11">
    <source>
        <dbReference type="ARBA" id="ARBA00023180"/>
    </source>
</evidence>
<evidence type="ECO:0000256" key="4">
    <source>
        <dbReference type="ARBA" id="ARBA00022679"/>
    </source>
</evidence>
<name>A0AAW2M718_SESRA</name>
<dbReference type="PROSITE" id="PS00108">
    <property type="entry name" value="PROTEIN_KINASE_ST"/>
    <property type="match status" value="1"/>
</dbReference>
<dbReference type="GO" id="GO:0004674">
    <property type="term" value="F:protein serine/threonine kinase activity"/>
    <property type="evidence" value="ECO:0007669"/>
    <property type="project" value="UniProtKB-KW"/>
</dbReference>